<evidence type="ECO:0000313" key="2">
    <source>
        <dbReference type="Proteomes" id="UP000807469"/>
    </source>
</evidence>
<gene>
    <name evidence="1" type="ORF">BDN70DRAFT_659576</name>
</gene>
<organism evidence="1 2">
    <name type="scientific">Pholiota conissans</name>
    <dbReference type="NCBI Taxonomy" id="109636"/>
    <lineage>
        <taxon>Eukaryota</taxon>
        <taxon>Fungi</taxon>
        <taxon>Dikarya</taxon>
        <taxon>Basidiomycota</taxon>
        <taxon>Agaricomycotina</taxon>
        <taxon>Agaricomycetes</taxon>
        <taxon>Agaricomycetidae</taxon>
        <taxon>Agaricales</taxon>
        <taxon>Agaricineae</taxon>
        <taxon>Strophariaceae</taxon>
        <taxon>Pholiota</taxon>
    </lineage>
</organism>
<keyword evidence="2" id="KW-1185">Reference proteome</keyword>
<proteinExistence type="predicted"/>
<name>A0A9P6CU05_9AGAR</name>
<accession>A0A9P6CU05</accession>
<dbReference type="AlphaFoldDB" id="A0A9P6CU05"/>
<protein>
    <submittedName>
        <fullName evidence="1">Uncharacterized protein</fullName>
    </submittedName>
</protein>
<dbReference type="Proteomes" id="UP000807469">
    <property type="component" value="Unassembled WGS sequence"/>
</dbReference>
<dbReference type="EMBL" id="MU155203">
    <property type="protein sequence ID" value="KAF9479961.1"/>
    <property type="molecule type" value="Genomic_DNA"/>
</dbReference>
<reference evidence="1" key="1">
    <citation type="submission" date="2020-11" db="EMBL/GenBank/DDBJ databases">
        <authorList>
            <consortium name="DOE Joint Genome Institute"/>
            <person name="Ahrendt S."/>
            <person name="Riley R."/>
            <person name="Andreopoulos W."/>
            <person name="Labutti K."/>
            <person name="Pangilinan J."/>
            <person name="Ruiz-Duenas F.J."/>
            <person name="Barrasa J.M."/>
            <person name="Sanchez-Garcia M."/>
            <person name="Camarero S."/>
            <person name="Miyauchi S."/>
            <person name="Serrano A."/>
            <person name="Linde D."/>
            <person name="Babiker R."/>
            <person name="Drula E."/>
            <person name="Ayuso-Fernandez I."/>
            <person name="Pacheco R."/>
            <person name="Padilla G."/>
            <person name="Ferreira P."/>
            <person name="Barriuso J."/>
            <person name="Kellner H."/>
            <person name="Castanera R."/>
            <person name="Alfaro M."/>
            <person name="Ramirez L."/>
            <person name="Pisabarro A.G."/>
            <person name="Kuo A."/>
            <person name="Tritt A."/>
            <person name="Lipzen A."/>
            <person name="He G."/>
            <person name="Yan M."/>
            <person name="Ng V."/>
            <person name="Cullen D."/>
            <person name="Martin F."/>
            <person name="Rosso M.-N."/>
            <person name="Henrissat B."/>
            <person name="Hibbett D."/>
            <person name="Martinez A.T."/>
            <person name="Grigoriev I.V."/>
        </authorList>
    </citation>
    <scope>NUCLEOTIDE SEQUENCE</scope>
    <source>
        <strain evidence="1">CIRM-BRFM 674</strain>
    </source>
</reference>
<comment type="caution">
    <text evidence="1">The sequence shown here is derived from an EMBL/GenBank/DDBJ whole genome shotgun (WGS) entry which is preliminary data.</text>
</comment>
<sequence length="143" mass="16362">MIQDIMIPPEGGPVPPNRIDALESFLHVLNWIVLRHGRHDLPKHRVEMYLTYLFEFIYGDKEGDVEFIPGRTHKKNFMTMCSIRNVGLEKGPFLELLEEFTKTCAARYLNGVTKSGLRICLPSSLTIPGGRRILSLRGKRARL</sequence>
<evidence type="ECO:0000313" key="1">
    <source>
        <dbReference type="EMBL" id="KAF9479961.1"/>
    </source>
</evidence>